<accession>A0A1Y5U6Y3</accession>
<name>A0A1Y5U6Y3_9RHOB</name>
<organism evidence="2 3">
    <name type="scientific">Roseisalinus antarcticus</name>
    <dbReference type="NCBI Taxonomy" id="254357"/>
    <lineage>
        <taxon>Bacteria</taxon>
        <taxon>Pseudomonadati</taxon>
        <taxon>Pseudomonadota</taxon>
        <taxon>Alphaproteobacteria</taxon>
        <taxon>Rhodobacterales</taxon>
        <taxon>Roseobacteraceae</taxon>
        <taxon>Roseisalinus</taxon>
    </lineage>
</organism>
<keyword evidence="3" id="KW-1185">Reference proteome</keyword>
<evidence type="ECO:0000313" key="2">
    <source>
        <dbReference type="EMBL" id="SLN78050.1"/>
    </source>
</evidence>
<evidence type="ECO:0000256" key="1">
    <source>
        <dbReference type="SAM" id="MobiDB-lite"/>
    </source>
</evidence>
<sequence>MFGAPPNHYNGQMKKEKSQLERFKEAARQLESDDDEKRFEERLKKLVKQKPKDDKKED</sequence>
<feature type="compositionally biased region" description="Basic and acidic residues" evidence="1">
    <location>
        <begin position="13"/>
        <end position="37"/>
    </location>
</feature>
<gene>
    <name evidence="2" type="ORF">ROA7023_04703</name>
</gene>
<reference evidence="2 3" key="1">
    <citation type="submission" date="2017-03" db="EMBL/GenBank/DDBJ databases">
        <authorList>
            <person name="Afonso C.L."/>
            <person name="Miller P.J."/>
            <person name="Scott M.A."/>
            <person name="Spackman E."/>
            <person name="Goraichik I."/>
            <person name="Dimitrov K.M."/>
            <person name="Suarez D.L."/>
            <person name="Swayne D.E."/>
        </authorList>
    </citation>
    <scope>NUCLEOTIDE SEQUENCE [LARGE SCALE GENOMIC DNA]</scope>
    <source>
        <strain evidence="2 3">CECT 7023</strain>
    </source>
</reference>
<protein>
    <submittedName>
        <fullName evidence="2">Uncharacterized protein</fullName>
    </submittedName>
</protein>
<feature type="region of interest" description="Disordered" evidence="1">
    <location>
        <begin position="1"/>
        <end position="37"/>
    </location>
</feature>
<dbReference type="Proteomes" id="UP000193900">
    <property type="component" value="Unassembled WGS sequence"/>
</dbReference>
<dbReference type="EMBL" id="FWFZ01000100">
    <property type="protein sequence ID" value="SLN78050.1"/>
    <property type="molecule type" value="Genomic_DNA"/>
</dbReference>
<evidence type="ECO:0000313" key="3">
    <source>
        <dbReference type="Proteomes" id="UP000193900"/>
    </source>
</evidence>
<proteinExistence type="predicted"/>
<dbReference type="AlphaFoldDB" id="A0A1Y5U6Y3"/>